<sequence length="26" mass="2932">MLAKAAEHLRLETTKEAVNQQLIPKV</sequence>
<dbReference type="EMBL" id="GBXM01056399">
    <property type="protein sequence ID" value="JAH52178.1"/>
    <property type="molecule type" value="Transcribed_RNA"/>
</dbReference>
<name>A0A0E9THH0_ANGAN</name>
<proteinExistence type="predicted"/>
<organism evidence="1">
    <name type="scientific">Anguilla anguilla</name>
    <name type="common">European freshwater eel</name>
    <name type="synonym">Muraena anguilla</name>
    <dbReference type="NCBI Taxonomy" id="7936"/>
    <lineage>
        <taxon>Eukaryota</taxon>
        <taxon>Metazoa</taxon>
        <taxon>Chordata</taxon>
        <taxon>Craniata</taxon>
        <taxon>Vertebrata</taxon>
        <taxon>Euteleostomi</taxon>
        <taxon>Actinopterygii</taxon>
        <taxon>Neopterygii</taxon>
        <taxon>Teleostei</taxon>
        <taxon>Anguilliformes</taxon>
        <taxon>Anguillidae</taxon>
        <taxon>Anguilla</taxon>
    </lineage>
</organism>
<accession>A0A0E9THH0</accession>
<reference evidence="1" key="2">
    <citation type="journal article" date="2015" name="Fish Shellfish Immunol.">
        <title>Early steps in the European eel (Anguilla anguilla)-Vibrio vulnificus interaction in the gills: Role of the RtxA13 toxin.</title>
        <authorList>
            <person name="Callol A."/>
            <person name="Pajuelo D."/>
            <person name="Ebbesson L."/>
            <person name="Teles M."/>
            <person name="MacKenzie S."/>
            <person name="Amaro C."/>
        </authorList>
    </citation>
    <scope>NUCLEOTIDE SEQUENCE</scope>
</reference>
<protein>
    <submittedName>
        <fullName evidence="1">Uncharacterized protein</fullName>
    </submittedName>
</protein>
<evidence type="ECO:0000313" key="1">
    <source>
        <dbReference type="EMBL" id="JAH52178.1"/>
    </source>
</evidence>
<reference evidence="1" key="1">
    <citation type="submission" date="2014-11" db="EMBL/GenBank/DDBJ databases">
        <authorList>
            <person name="Amaro Gonzalez C."/>
        </authorList>
    </citation>
    <scope>NUCLEOTIDE SEQUENCE</scope>
</reference>
<dbReference type="AlphaFoldDB" id="A0A0E9THH0"/>